<evidence type="ECO:0000259" key="1">
    <source>
        <dbReference type="Pfam" id="PF18318"/>
    </source>
</evidence>
<dbReference type="AlphaFoldDB" id="A0A9P6M7D8"/>
<accession>A0A9P6M7D8</accession>
<name>A0A9P6M7D8_9FUNG</name>
<keyword evidence="3" id="KW-1185">Reference proteome</keyword>
<dbReference type="EMBL" id="JAAAHW010004536">
    <property type="protein sequence ID" value="KAF9973489.1"/>
    <property type="molecule type" value="Genomic_DNA"/>
</dbReference>
<feature type="domain" description="Glutamine synthetase C-terminal" evidence="1">
    <location>
        <begin position="37"/>
        <end position="92"/>
    </location>
</feature>
<dbReference type="Pfam" id="PF18318">
    <property type="entry name" value="Gln-synt_C-ter"/>
    <property type="match status" value="1"/>
</dbReference>
<evidence type="ECO:0000313" key="3">
    <source>
        <dbReference type="Proteomes" id="UP000749646"/>
    </source>
</evidence>
<gene>
    <name evidence="2" type="ORF">BGZ65_009229</name>
</gene>
<dbReference type="InterPro" id="IPR052725">
    <property type="entry name" value="GS_Type-3"/>
</dbReference>
<dbReference type="PANTHER" id="PTHR42974">
    <property type="entry name" value="GLUTAMINE SYNTHETASE"/>
    <property type="match status" value="1"/>
</dbReference>
<dbReference type="Proteomes" id="UP000749646">
    <property type="component" value="Unassembled WGS sequence"/>
</dbReference>
<dbReference type="Gene3D" id="1.20.120.1560">
    <property type="match status" value="1"/>
</dbReference>
<dbReference type="PANTHER" id="PTHR42974:SF1">
    <property type="entry name" value="TYPE-3 GLUTAMINE SYNTHETASE"/>
    <property type="match status" value="1"/>
</dbReference>
<reference evidence="2" key="1">
    <citation type="journal article" date="2020" name="Fungal Divers.">
        <title>Resolving the Mortierellaceae phylogeny through synthesis of multi-gene phylogenetics and phylogenomics.</title>
        <authorList>
            <person name="Vandepol N."/>
            <person name="Liber J."/>
            <person name="Desiro A."/>
            <person name="Na H."/>
            <person name="Kennedy M."/>
            <person name="Barry K."/>
            <person name="Grigoriev I.V."/>
            <person name="Miller A.N."/>
            <person name="O'Donnell K."/>
            <person name="Stajich J.E."/>
            <person name="Bonito G."/>
        </authorList>
    </citation>
    <scope>NUCLEOTIDE SEQUENCE</scope>
    <source>
        <strain evidence="2">MES-2147</strain>
    </source>
</reference>
<comment type="caution">
    <text evidence="2">The sequence shown here is derived from an EMBL/GenBank/DDBJ whole genome shotgun (WGS) entry which is preliminary data.</text>
</comment>
<evidence type="ECO:0000313" key="2">
    <source>
        <dbReference type="EMBL" id="KAF9973489.1"/>
    </source>
</evidence>
<protein>
    <recommendedName>
        <fullName evidence="1">Glutamine synthetase C-terminal domain-containing protein</fullName>
    </recommendedName>
</protein>
<dbReference type="InterPro" id="IPR040577">
    <property type="entry name" value="Gln-synt_C"/>
</dbReference>
<proteinExistence type="predicted"/>
<organism evidence="2 3">
    <name type="scientific">Modicella reniformis</name>
    <dbReference type="NCBI Taxonomy" id="1440133"/>
    <lineage>
        <taxon>Eukaryota</taxon>
        <taxon>Fungi</taxon>
        <taxon>Fungi incertae sedis</taxon>
        <taxon>Mucoromycota</taxon>
        <taxon>Mortierellomycotina</taxon>
        <taxon>Mortierellomycetes</taxon>
        <taxon>Mortierellales</taxon>
        <taxon>Mortierellaceae</taxon>
        <taxon>Modicella</taxon>
    </lineage>
</organism>
<sequence>QMGNKPFATDAVKLAVIKKFIVSTKNIRFEGDGYSNLGIFSQSELTSRYYIMNERYAKDLLVEANTMHTMLVQQILPGAFEYRGSLAQTIQALNGIEDEAQSPELVALLALTPAVKDLQAAIASLNEAIAKLHAIHDDPVAEAKAASDYILPAMQAARTAADRLEILTADKYYPIPRYSELLWF</sequence>
<dbReference type="OrthoDB" id="415358at2759"/>
<feature type="non-terminal residue" evidence="2">
    <location>
        <position position="1"/>
    </location>
</feature>